<evidence type="ECO:0008006" key="4">
    <source>
        <dbReference type="Google" id="ProtNLM"/>
    </source>
</evidence>
<dbReference type="EMBL" id="SHKV01000001">
    <property type="protein sequence ID" value="RZU32864.1"/>
    <property type="molecule type" value="Genomic_DNA"/>
</dbReference>
<dbReference type="RefSeq" id="WP_104528316.1">
    <property type="nucleotide sequence ID" value="NZ_POQT01000012.1"/>
</dbReference>
<feature type="transmembrane region" description="Helical" evidence="1">
    <location>
        <begin position="30"/>
        <end position="48"/>
    </location>
</feature>
<dbReference type="Proteomes" id="UP000292507">
    <property type="component" value="Unassembled WGS sequence"/>
</dbReference>
<keyword evidence="1" id="KW-1133">Transmembrane helix</keyword>
<evidence type="ECO:0000313" key="3">
    <source>
        <dbReference type="Proteomes" id="UP000292507"/>
    </source>
</evidence>
<proteinExistence type="predicted"/>
<keyword evidence="1" id="KW-0812">Transmembrane</keyword>
<dbReference type="AlphaFoldDB" id="A0A4Q7Y8G3"/>
<keyword evidence="1" id="KW-0472">Membrane</keyword>
<reference evidence="2 3" key="1">
    <citation type="submission" date="2019-02" db="EMBL/GenBank/DDBJ databases">
        <title>Sequencing the genomes of 1000 actinobacteria strains.</title>
        <authorList>
            <person name="Klenk H.-P."/>
        </authorList>
    </citation>
    <scope>NUCLEOTIDE SEQUENCE [LARGE SCALE GENOMIC DNA]</scope>
    <source>
        <strain evidence="2 3">DSM 44509</strain>
    </source>
</reference>
<name>A0A4Q7Y8G3_9ACTN</name>
<organism evidence="2 3">
    <name type="scientific">Blastococcus saxobsidens</name>
    <dbReference type="NCBI Taxonomy" id="138336"/>
    <lineage>
        <taxon>Bacteria</taxon>
        <taxon>Bacillati</taxon>
        <taxon>Actinomycetota</taxon>
        <taxon>Actinomycetes</taxon>
        <taxon>Geodermatophilales</taxon>
        <taxon>Geodermatophilaceae</taxon>
        <taxon>Blastococcus</taxon>
    </lineage>
</organism>
<sequence length="82" mass="8897">MTDGADGRERPSPVHHQMVAGAHLREGWDALGTMLSAMLVFGLPAWWLSEAIGQVWILPVALVLGMAAAIFTIWVRYSDPGP</sequence>
<evidence type="ECO:0000313" key="2">
    <source>
        <dbReference type="EMBL" id="RZU32864.1"/>
    </source>
</evidence>
<feature type="transmembrane region" description="Helical" evidence="1">
    <location>
        <begin position="55"/>
        <end position="77"/>
    </location>
</feature>
<evidence type="ECO:0000256" key="1">
    <source>
        <dbReference type="SAM" id="Phobius"/>
    </source>
</evidence>
<keyword evidence="3" id="KW-1185">Reference proteome</keyword>
<comment type="caution">
    <text evidence="2">The sequence shown here is derived from an EMBL/GenBank/DDBJ whole genome shotgun (WGS) entry which is preliminary data.</text>
</comment>
<accession>A0A4Q7Y8G3</accession>
<gene>
    <name evidence="2" type="ORF">BKA19_2573</name>
</gene>
<protein>
    <recommendedName>
        <fullName evidence="4">AtpZ/AtpI family protein</fullName>
    </recommendedName>
</protein>
<dbReference type="OrthoDB" id="5193039at2"/>